<proteinExistence type="predicted"/>
<feature type="compositionally biased region" description="Polar residues" evidence="2">
    <location>
        <begin position="533"/>
        <end position="542"/>
    </location>
</feature>
<gene>
    <name evidence="3" type="ORF">WA026_014581</name>
</gene>
<feature type="coiled-coil region" evidence="1">
    <location>
        <begin position="366"/>
        <end position="501"/>
    </location>
</feature>
<dbReference type="AlphaFoldDB" id="A0AAW1V855"/>
<feature type="region of interest" description="Disordered" evidence="2">
    <location>
        <begin position="524"/>
        <end position="549"/>
    </location>
</feature>
<evidence type="ECO:0000313" key="3">
    <source>
        <dbReference type="EMBL" id="KAK9891338.1"/>
    </source>
</evidence>
<keyword evidence="4" id="KW-1185">Reference proteome</keyword>
<keyword evidence="1" id="KW-0175">Coiled coil</keyword>
<evidence type="ECO:0000313" key="4">
    <source>
        <dbReference type="Proteomes" id="UP001431783"/>
    </source>
</evidence>
<dbReference type="Proteomes" id="UP001431783">
    <property type="component" value="Unassembled WGS sequence"/>
</dbReference>
<evidence type="ECO:0000256" key="2">
    <source>
        <dbReference type="SAM" id="MobiDB-lite"/>
    </source>
</evidence>
<dbReference type="EMBL" id="JARQZJ010000128">
    <property type="protein sequence ID" value="KAK9891338.1"/>
    <property type="molecule type" value="Genomic_DNA"/>
</dbReference>
<evidence type="ECO:0000256" key="1">
    <source>
        <dbReference type="SAM" id="Coils"/>
    </source>
</evidence>
<sequence length="579" mass="66853">MSENNSELSLQLRKDDISGTIQSKHDSSQSLLSIVHDKNKKIEKLQRQLHFQKMQLKFYLGKTFSDTKMISFSKTCHPQSVDDNLPVTLAVNRFNKQSGHKSKIINLYDRMCCIDGRISGLLQVQECFLRKLIGKICEFAKNGSEIDVQLNYRKMLTNPEYMNIFNNLIHANIGLKKSLDTFRICCDRLIVVEEERNLIVDQVYSLPIEQRTNCNYLIGIQIEKVQLQNRMKDILKDQLVLRSRIDQLSTAEEHLSKLQDEYKEAFKTSTEQVTEMLRKINNEAIGLVEKSNLQREKYTKEIVKLKGENCKISRLLERLKVSISDKVMSRDSIKLDSIYSAGLFQALDKEIAQAIKDNEMTKNTTIQKVKSDCKELSQNLRNSQNQNILLTKELDALKIEYEEAKRKWSHELDIMKKERDDYRSQVEDLQAIRTAYAQLVESRADMKATEEKYKQAQGEKQVDKQKLTEMEQENVKLFMEIKDLKDEVNKQKAKNVRLSALIVNMNGNDQKNAVPIYTDTTKDIGSGDVGDEGNTQMSTAYTRSHDGDSEATTIMEELQKAKVASKELFNCSIYDSWTK</sequence>
<name>A0AAW1V855_9CUCU</name>
<accession>A0AAW1V855</accession>
<feature type="coiled-coil region" evidence="1">
    <location>
        <begin position="241"/>
        <end position="308"/>
    </location>
</feature>
<comment type="caution">
    <text evidence="3">The sequence shown here is derived from an EMBL/GenBank/DDBJ whole genome shotgun (WGS) entry which is preliminary data.</text>
</comment>
<reference evidence="3 4" key="1">
    <citation type="submission" date="2023-03" db="EMBL/GenBank/DDBJ databases">
        <title>Genome insight into feeding habits of ladybird beetles.</title>
        <authorList>
            <person name="Li H.-S."/>
            <person name="Huang Y.-H."/>
            <person name="Pang H."/>
        </authorList>
    </citation>
    <scope>NUCLEOTIDE SEQUENCE [LARGE SCALE GENOMIC DNA]</scope>
    <source>
        <strain evidence="3">SYSU_2023b</strain>
        <tissue evidence="3">Whole body</tissue>
    </source>
</reference>
<organism evidence="3 4">
    <name type="scientific">Henosepilachna vigintioctopunctata</name>
    <dbReference type="NCBI Taxonomy" id="420089"/>
    <lineage>
        <taxon>Eukaryota</taxon>
        <taxon>Metazoa</taxon>
        <taxon>Ecdysozoa</taxon>
        <taxon>Arthropoda</taxon>
        <taxon>Hexapoda</taxon>
        <taxon>Insecta</taxon>
        <taxon>Pterygota</taxon>
        <taxon>Neoptera</taxon>
        <taxon>Endopterygota</taxon>
        <taxon>Coleoptera</taxon>
        <taxon>Polyphaga</taxon>
        <taxon>Cucujiformia</taxon>
        <taxon>Coccinelloidea</taxon>
        <taxon>Coccinellidae</taxon>
        <taxon>Epilachninae</taxon>
        <taxon>Epilachnini</taxon>
        <taxon>Henosepilachna</taxon>
    </lineage>
</organism>
<protein>
    <submittedName>
        <fullName evidence="3">Uncharacterized protein</fullName>
    </submittedName>
</protein>